<dbReference type="EMBL" id="BPMK01000006">
    <property type="protein sequence ID" value="GIZ51521.1"/>
    <property type="molecule type" value="Genomic_DNA"/>
</dbReference>
<dbReference type="PANTHER" id="PTHR30383">
    <property type="entry name" value="THIOESTERASE 1/PROTEASE 1/LYSOPHOSPHOLIPASE L1"/>
    <property type="match status" value="1"/>
</dbReference>
<keyword evidence="3" id="KW-1185">Reference proteome</keyword>
<accession>A0ABQ4Q3B5</accession>
<dbReference type="Proteomes" id="UP000887222">
    <property type="component" value="Unassembled WGS sequence"/>
</dbReference>
<dbReference type="InterPro" id="IPR051532">
    <property type="entry name" value="Ester_Hydrolysis_Enzymes"/>
</dbReference>
<evidence type="ECO:0000313" key="3">
    <source>
        <dbReference type="Proteomes" id="UP000887222"/>
    </source>
</evidence>
<dbReference type="InterPro" id="IPR036514">
    <property type="entry name" value="SGNH_hydro_sf"/>
</dbReference>
<dbReference type="PANTHER" id="PTHR30383:SF24">
    <property type="entry name" value="THIOESTERASE 1_PROTEASE 1_LYSOPHOSPHOLIPASE L1"/>
    <property type="match status" value="1"/>
</dbReference>
<dbReference type="CDD" id="cd01822">
    <property type="entry name" value="Lysophospholipase_L1_like"/>
    <property type="match status" value="1"/>
</dbReference>
<dbReference type="Gene3D" id="3.40.50.1110">
    <property type="entry name" value="SGNH hydrolase"/>
    <property type="match status" value="1"/>
</dbReference>
<dbReference type="Pfam" id="PF13472">
    <property type="entry name" value="Lipase_GDSL_2"/>
    <property type="match status" value="1"/>
</dbReference>
<protein>
    <submittedName>
        <fullName evidence="2">Arylesterase</fullName>
    </submittedName>
</protein>
<reference evidence="2 3" key="1">
    <citation type="journal article" date="2022" name="Int. J. Syst. Evol. Microbiol.">
        <title>Noviherbaspirillum aridicola sp. nov., isolated from an arid soil in Pakistan.</title>
        <authorList>
            <person name="Khan I.U."/>
            <person name="Saqib M."/>
            <person name="Amin A."/>
            <person name="Hussain F."/>
            <person name="Li L."/>
            <person name="Liu Y.H."/>
            <person name="Fang B.Z."/>
            <person name="Ahmed I."/>
            <person name="Li W.J."/>
        </authorList>
    </citation>
    <scope>NUCLEOTIDE SEQUENCE [LARGE SCALE GENOMIC DNA]</scope>
    <source>
        <strain evidence="2 3">NCCP-691</strain>
    </source>
</reference>
<organism evidence="2 3">
    <name type="scientific">Noviherbaspirillum aridicola</name>
    <dbReference type="NCBI Taxonomy" id="2849687"/>
    <lineage>
        <taxon>Bacteria</taxon>
        <taxon>Pseudomonadati</taxon>
        <taxon>Pseudomonadota</taxon>
        <taxon>Betaproteobacteria</taxon>
        <taxon>Burkholderiales</taxon>
        <taxon>Oxalobacteraceae</taxon>
        <taxon>Noviherbaspirillum</taxon>
    </lineage>
</organism>
<evidence type="ECO:0000313" key="2">
    <source>
        <dbReference type="EMBL" id="GIZ51521.1"/>
    </source>
</evidence>
<comment type="caution">
    <text evidence="2">The sequence shown here is derived from an EMBL/GenBank/DDBJ whole genome shotgun (WGS) entry which is preliminary data.</text>
</comment>
<sequence length="198" mass="21557">MSLVFVSSFAYSASKTLLVLGDSLSAEYGLVRGSGWVSLLEKRIKEENLPVTVVNASISGETTSGGRARLPALLDKHRPDLVIIELGGNDGLRGLPVKSAEANLRAMITASQQANARVLLAGMQIPPNYGREYTQQFFGMYRKLAQETRAALVPFLLEGVADRVDLFQADRIHPTAQAQPVILDNIWPVLKGMLRAPK</sequence>
<evidence type="ECO:0000259" key="1">
    <source>
        <dbReference type="Pfam" id="PF13472"/>
    </source>
</evidence>
<dbReference type="InterPro" id="IPR013830">
    <property type="entry name" value="SGNH_hydro"/>
</dbReference>
<dbReference type="SUPFAM" id="SSF52266">
    <property type="entry name" value="SGNH hydrolase"/>
    <property type="match status" value="1"/>
</dbReference>
<feature type="domain" description="SGNH hydrolase-type esterase" evidence="1">
    <location>
        <begin position="19"/>
        <end position="177"/>
    </location>
</feature>
<gene>
    <name evidence="2" type="primary">tesA</name>
    <name evidence="2" type="ORF">NCCP691_15350</name>
</gene>
<name>A0ABQ4Q3B5_9BURK</name>
<proteinExistence type="predicted"/>